<evidence type="ECO:0000313" key="3">
    <source>
        <dbReference type="Proteomes" id="UP000646911"/>
    </source>
</evidence>
<organism evidence="2 3">
    <name type="scientific">Undibacterium umbellatum</name>
    <dbReference type="NCBI Taxonomy" id="2762300"/>
    <lineage>
        <taxon>Bacteria</taxon>
        <taxon>Pseudomonadati</taxon>
        <taxon>Pseudomonadota</taxon>
        <taxon>Betaproteobacteria</taxon>
        <taxon>Burkholderiales</taxon>
        <taxon>Oxalobacteraceae</taxon>
        <taxon>Undibacterium</taxon>
    </lineage>
</organism>
<evidence type="ECO:0000256" key="1">
    <source>
        <dbReference type="SAM" id="MobiDB-lite"/>
    </source>
</evidence>
<sequence>MRILFWLGLLVLIILALKKKMQPPRSPVATTSRPDPQNPASAEAMVCCAHCQIYLPASEAVQRGEQVYCSKEHADLA</sequence>
<protein>
    <submittedName>
        <fullName evidence="2">Uncharacterized protein</fullName>
    </submittedName>
</protein>
<dbReference type="RefSeq" id="WP_186952110.1">
    <property type="nucleotide sequence ID" value="NZ_JACOFX010000002.1"/>
</dbReference>
<feature type="region of interest" description="Disordered" evidence="1">
    <location>
        <begin position="21"/>
        <end position="40"/>
    </location>
</feature>
<accession>A0ABR6Z515</accession>
<reference evidence="2 3" key="1">
    <citation type="submission" date="2020-08" db="EMBL/GenBank/DDBJ databases">
        <title>Novel species isolated from subtropical streams in China.</title>
        <authorList>
            <person name="Lu H."/>
        </authorList>
    </citation>
    <scope>NUCLEOTIDE SEQUENCE [LARGE SCALE GENOMIC DNA]</scope>
    <source>
        <strain evidence="2 3">NL8W</strain>
    </source>
</reference>
<dbReference type="Proteomes" id="UP000646911">
    <property type="component" value="Unassembled WGS sequence"/>
</dbReference>
<name>A0ABR6Z515_9BURK</name>
<keyword evidence="3" id="KW-1185">Reference proteome</keyword>
<comment type="caution">
    <text evidence="2">The sequence shown here is derived from an EMBL/GenBank/DDBJ whole genome shotgun (WGS) entry which is preliminary data.</text>
</comment>
<dbReference type="InterPro" id="IPR049708">
    <property type="entry name" value="PP0621-like"/>
</dbReference>
<proteinExistence type="predicted"/>
<dbReference type="NCBIfam" id="NF041023">
    <property type="entry name" value="PP0621_fam"/>
    <property type="match status" value="1"/>
</dbReference>
<dbReference type="EMBL" id="JACOFX010000002">
    <property type="protein sequence ID" value="MBC3906883.1"/>
    <property type="molecule type" value="Genomic_DNA"/>
</dbReference>
<feature type="compositionally biased region" description="Polar residues" evidence="1">
    <location>
        <begin position="28"/>
        <end position="40"/>
    </location>
</feature>
<gene>
    <name evidence="2" type="ORF">H8L47_04855</name>
</gene>
<evidence type="ECO:0000313" key="2">
    <source>
        <dbReference type="EMBL" id="MBC3906883.1"/>
    </source>
</evidence>